<sequence length="133" mass="15844">MKLKVKVTIRQYLSILFSLAYTKPLMILLVSFASLLVLWIALYHLEILNLPEPVIYQYITLLLIAVIQPMVIFITIIRNYYSSNHLRETLDMDLAEDEIRIRAGGESFYMEILWPKIYKIVEKKQWFLIYQNN</sequence>
<evidence type="ECO:0000256" key="1">
    <source>
        <dbReference type="SAM" id="Phobius"/>
    </source>
</evidence>
<dbReference type="RefSeq" id="WP_146940221.1">
    <property type="nucleotide sequence ID" value="NZ_BJYJ01000003.1"/>
</dbReference>
<dbReference type="AlphaFoldDB" id="A0A511YJC4"/>
<proteinExistence type="predicted"/>
<name>A0A511YJC4_9FLAO</name>
<keyword evidence="3" id="KW-1185">Reference proteome</keyword>
<dbReference type="EMBL" id="BJYJ01000003">
    <property type="protein sequence ID" value="GEN75300.1"/>
    <property type="molecule type" value="Genomic_DNA"/>
</dbReference>
<protein>
    <submittedName>
        <fullName evidence="2">Uncharacterized protein</fullName>
    </submittedName>
</protein>
<accession>A0A511YJC4</accession>
<keyword evidence="1" id="KW-0472">Membrane</keyword>
<reference evidence="2 3" key="1">
    <citation type="submission" date="2019-07" db="EMBL/GenBank/DDBJ databases">
        <title>Whole genome shotgun sequence of Chryseobacterium hagamense NBRC 105253.</title>
        <authorList>
            <person name="Hosoyama A."/>
            <person name="Uohara A."/>
            <person name="Ohji S."/>
            <person name="Ichikawa N."/>
        </authorList>
    </citation>
    <scope>NUCLEOTIDE SEQUENCE [LARGE SCALE GENOMIC DNA]</scope>
    <source>
        <strain evidence="2 3">NBRC 105253</strain>
    </source>
</reference>
<keyword evidence="1" id="KW-1133">Transmembrane helix</keyword>
<dbReference type="Proteomes" id="UP000321863">
    <property type="component" value="Unassembled WGS sequence"/>
</dbReference>
<organism evidence="2 3">
    <name type="scientific">Chryseobacterium hagamense</name>
    <dbReference type="NCBI Taxonomy" id="395935"/>
    <lineage>
        <taxon>Bacteria</taxon>
        <taxon>Pseudomonadati</taxon>
        <taxon>Bacteroidota</taxon>
        <taxon>Flavobacteriia</taxon>
        <taxon>Flavobacteriales</taxon>
        <taxon>Weeksellaceae</taxon>
        <taxon>Chryseobacterium group</taxon>
        <taxon>Chryseobacterium</taxon>
    </lineage>
</organism>
<evidence type="ECO:0000313" key="2">
    <source>
        <dbReference type="EMBL" id="GEN75300.1"/>
    </source>
</evidence>
<comment type="caution">
    <text evidence="2">The sequence shown here is derived from an EMBL/GenBank/DDBJ whole genome shotgun (WGS) entry which is preliminary data.</text>
</comment>
<dbReference type="OrthoDB" id="1249483at2"/>
<feature type="transmembrane region" description="Helical" evidence="1">
    <location>
        <begin position="55"/>
        <end position="77"/>
    </location>
</feature>
<keyword evidence="1" id="KW-0812">Transmembrane</keyword>
<feature type="transmembrane region" description="Helical" evidence="1">
    <location>
        <begin position="12"/>
        <end position="43"/>
    </location>
</feature>
<evidence type="ECO:0000313" key="3">
    <source>
        <dbReference type="Proteomes" id="UP000321863"/>
    </source>
</evidence>
<gene>
    <name evidence="2" type="ORF">CHA01nite_10400</name>
</gene>